<sequence length="72" mass="8419">MSNEIENITSTSETSPEKWVNLEDIAEHLSVSTDTVRNWIKDGKLPFYRAGKRYKFKISEVDEWLRDGKITD</sequence>
<proteinExistence type="predicted"/>
<dbReference type="InterPro" id="IPR009061">
    <property type="entry name" value="DNA-bd_dom_put_sf"/>
</dbReference>
<dbReference type="NCBIfam" id="TIGR01764">
    <property type="entry name" value="excise"/>
    <property type="match status" value="1"/>
</dbReference>
<gene>
    <name evidence="2" type="ORF">FRC54_00445</name>
</gene>
<evidence type="ECO:0000313" key="2">
    <source>
        <dbReference type="EMBL" id="MQN00463.1"/>
    </source>
</evidence>
<dbReference type="GO" id="GO:0003677">
    <property type="term" value="F:DNA binding"/>
    <property type="evidence" value="ECO:0007669"/>
    <property type="project" value="InterPro"/>
</dbReference>
<keyword evidence="3" id="KW-1185">Reference proteome</keyword>
<dbReference type="SUPFAM" id="SSF46955">
    <property type="entry name" value="Putative DNA-binding domain"/>
    <property type="match status" value="1"/>
</dbReference>
<feature type="domain" description="Helix-turn-helix" evidence="1">
    <location>
        <begin position="19"/>
        <end position="67"/>
    </location>
</feature>
<dbReference type="Pfam" id="PF12728">
    <property type="entry name" value="HTH_17"/>
    <property type="match status" value="1"/>
</dbReference>
<dbReference type="InterPro" id="IPR041657">
    <property type="entry name" value="HTH_17"/>
</dbReference>
<dbReference type="InterPro" id="IPR010093">
    <property type="entry name" value="SinI_DNA-bd"/>
</dbReference>
<reference evidence="2" key="1">
    <citation type="journal article" date="2020" name="Appl. Environ. Microbiol.">
        <title>Medium-Chain Fatty Acid Synthesis by 'Candidatus Weimeria bifida' gen. nov., sp. nov., and 'Candidatus Pseudoramibacter fermentans' sp. nov.</title>
        <authorList>
            <person name="Scarborough M.J."/>
            <person name="Myers K.S."/>
            <person name="Donohue T.J."/>
            <person name="Noguera D.R."/>
        </authorList>
    </citation>
    <scope>NUCLEOTIDE SEQUENCE</scope>
    <source>
        <strain evidence="2">LCO1.1</strain>
    </source>
</reference>
<dbReference type="Gene3D" id="1.10.10.10">
    <property type="entry name" value="Winged helix-like DNA-binding domain superfamily/Winged helix DNA-binding domain"/>
    <property type="match status" value="1"/>
</dbReference>
<dbReference type="EMBL" id="VOGC01000002">
    <property type="protein sequence ID" value="MQN00463.1"/>
    <property type="molecule type" value="Genomic_DNA"/>
</dbReference>
<dbReference type="Proteomes" id="UP000460257">
    <property type="component" value="Unassembled WGS sequence"/>
</dbReference>
<comment type="caution">
    <text evidence="2">The sequence shown here is derived from an EMBL/GenBank/DDBJ whole genome shotgun (WGS) entry which is preliminary data.</text>
</comment>
<dbReference type="AlphaFoldDB" id="A0A6N7IW34"/>
<evidence type="ECO:0000259" key="1">
    <source>
        <dbReference type="Pfam" id="PF12728"/>
    </source>
</evidence>
<name>A0A6N7IW34_9FIRM</name>
<organism evidence="2 3">
    <name type="scientific">Candidatus Weimeria bifida</name>
    <dbReference type="NCBI Taxonomy" id="2599074"/>
    <lineage>
        <taxon>Bacteria</taxon>
        <taxon>Bacillati</taxon>
        <taxon>Bacillota</taxon>
        <taxon>Clostridia</taxon>
        <taxon>Lachnospirales</taxon>
        <taxon>Lachnospiraceae</taxon>
        <taxon>Candidatus Weimeria</taxon>
    </lineage>
</organism>
<evidence type="ECO:0000313" key="3">
    <source>
        <dbReference type="Proteomes" id="UP000460257"/>
    </source>
</evidence>
<accession>A0A6N7IW34</accession>
<protein>
    <submittedName>
        <fullName evidence="2">Helix-turn-helix domain-containing protein</fullName>
    </submittedName>
</protein>
<dbReference type="InterPro" id="IPR036388">
    <property type="entry name" value="WH-like_DNA-bd_sf"/>
</dbReference>